<dbReference type="SUPFAM" id="SSF52047">
    <property type="entry name" value="RNI-like"/>
    <property type="match status" value="1"/>
</dbReference>
<reference evidence="2" key="1">
    <citation type="submission" date="2022-12" db="EMBL/GenBank/DDBJ databases">
        <authorList>
            <person name="Petersen C."/>
        </authorList>
    </citation>
    <scope>NUCLEOTIDE SEQUENCE</scope>
    <source>
        <strain evidence="2">IBT 35675</strain>
    </source>
</reference>
<evidence type="ECO:0000313" key="2">
    <source>
        <dbReference type="EMBL" id="KAJ5346352.1"/>
    </source>
</evidence>
<gene>
    <name evidence="2" type="ORF">N7541_008834</name>
</gene>
<sequence>MPKKHQRFHFKPSAQAHHSLALGSNQNGAPGASGGSTTSVNDLICHLRRTQPPSSSEDGIPRRPQSTLTPRSVHPSLRNLLEIPETQPPRPRPLSYRTAIGARPVRPTVGPPPPESWLSARTNDDPTSESLSDRGTDMETIIYRLKRLPGTKFPDNGSLMHLVLKKMALNWAWHLEYDGVFLSELPNNLKCLLLSYIAVFARGQPLDRQMKGLSPLFSTQQDRAQSSDDESEFEEIEFDRDVGTTRLDLGAAIGNWMSFKRLTNELINLHSSPMHAVRDEREEYIPNSWDEEENFGHDEATDEPTHATYAPSIPKQLTRKNRFENLRFLSLAHPKPAAASWTSLIKLLSRLPTITHLSLAHWPTPTRTPGAVNARIRHPTIHSLTFSYSGTDNYASLDNAWAEAASVLRHLSRSTRCLQWLDLEGCADWLPALNWVGEDPNGVPYRPGAVGPDWNGSWREVGWISLGPGWIPNLDDNKDMSHTSQVLNPDPADPSWRAEEQANARRLKKLGAYREQFQTALAVRKNLRLIRKEGRGKWLQVSLGLDDVDPQIVRQLVGQDYALHE</sequence>
<dbReference type="EMBL" id="JAPZBR010000007">
    <property type="protein sequence ID" value="KAJ5346352.1"/>
    <property type="molecule type" value="Genomic_DNA"/>
</dbReference>
<feature type="region of interest" description="Disordered" evidence="1">
    <location>
        <begin position="1"/>
        <end position="133"/>
    </location>
</feature>
<evidence type="ECO:0000256" key="1">
    <source>
        <dbReference type="SAM" id="MobiDB-lite"/>
    </source>
</evidence>
<organism evidence="2 3">
    <name type="scientific">Penicillium brevicompactum</name>
    <dbReference type="NCBI Taxonomy" id="5074"/>
    <lineage>
        <taxon>Eukaryota</taxon>
        <taxon>Fungi</taxon>
        <taxon>Dikarya</taxon>
        <taxon>Ascomycota</taxon>
        <taxon>Pezizomycotina</taxon>
        <taxon>Eurotiomycetes</taxon>
        <taxon>Eurotiomycetidae</taxon>
        <taxon>Eurotiales</taxon>
        <taxon>Aspergillaceae</taxon>
        <taxon>Penicillium</taxon>
    </lineage>
</organism>
<evidence type="ECO:0000313" key="3">
    <source>
        <dbReference type="Proteomes" id="UP001148299"/>
    </source>
</evidence>
<dbReference type="Proteomes" id="UP001148299">
    <property type="component" value="Unassembled WGS sequence"/>
</dbReference>
<evidence type="ECO:0008006" key="4">
    <source>
        <dbReference type="Google" id="ProtNLM"/>
    </source>
</evidence>
<feature type="compositionally biased region" description="Basic residues" evidence="1">
    <location>
        <begin position="1"/>
        <end position="10"/>
    </location>
</feature>
<keyword evidence="3" id="KW-1185">Reference proteome</keyword>
<dbReference type="AlphaFoldDB" id="A0A9W9QVG8"/>
<name>A0A9W9QVG8_PENBR</name>
<proteinExistence type="predicted"/>
<reference evidence="2" key="2">
    <citation type="journal article" date="2023" name="IMA Fungus">
        <title>Comparative genomic study of the Penicillium genus elucidates a diverse pangenome and 15 lateral gene transfer events.</title>
        <authorList>
            <person name="Petersen C."/>
            <person name="Sorensen T."/>
            <person name="Nielsen M.R."/>
            <person name="Sondergaard T.E."/>
            <person name="Sorensen J.L."/>
            <person name="Fitzpatrick D.A."/>
            <person name="Frisvad J.C."/>
            <person name="Nielsen K.L."/>
        </authorList>
    </citation>
    <scope>NUCLEOTIDE SEQUENCE</scope>
    <source>
        <strain evidence="2">IBT 35675</strain>
    </source>
</reference>
<comment type="caution">
    <text evidence="2">The sequence shown here is derived from an EMBL/GenBank/DDBJ whole genome shotgun (WGS) entry which is preliminary data.</text>
</comment>
<protein>
    <recommendedName>
        <fullName evidence="4">Tafazzin</fullName>
    </recommendedName>
</protein>
<accession>A0A9W9QVG8</accession>